<dbReference type="Gene3D" id="2.60.40.10">
    <property type="entry name" value="Immunoglobulins"/>
    <property type="match status" value="1"/>
</dbReference>
<dbReference type="RefSeq" id="WP_220645920.1">
    <property type="nucleotide sequence ID" value="NZ_CP080647.1"/>
</dbReference>
<dbReference type="EMBL" id="CP080647">
    <property type="protein sequence ID" value="QYX76817.1"/>
    <property type="molecule type" value="Genomic_DNA"/>
</dbReference>
<evidence type="ECO:0000256" key="7">
    <source>
        <dbReference type="ARBA" id="ARBA00023326"/>
    </source>
</evidence>
<organism evidence="12 13">
    <name type="scientific">Streptomyces akebiae</name>
    <dbReference type="NCBI Taxonomy" id="2865673"/>
    <lineage>
        <taxon>Bacteria</taxon>
        <taxon>Bacillati</taxon>
        <taxon>Actinomycetota</taxon>
        <taxon>Actinomycetes</taxon>
        <taxon>Kitasatosporales</taxon>
        <taxon>Streptomycetaceae</taxon>
        <taxon>Streptomyces</taxon>
    </lineage>
</organism>
<protein>
    <submittedName>
        <fullName evidence="12">Ig domain-containing protein</fullName>
    </submittedName>
</protein>
<evidence type="ECO:0000313" key="12">
    <source>
        <dbReference type="EMBL" id="QYX76817.1"/>
    </source>
</evidence>
<dbReference type="InterPro" id="IPR000743">
    <property type="entry name" value="Glyco_hydro_28"/>
</dbReference>
<dbReference type="SUPFAM" id="SSF51126">
    <property type="entry name" value="Pectin lyase-like"/>
    <property type="match status" value="1"/>
</dbReference>
<dbReference type="PROSITE" id="PS51318">
    <property type="entry name" value="TAT"/>
    <property type="match status" value="1"/>
</dbReference>
<evidence type="ECO:0000256" key="8">
    <source>
        <dbReference type="ARBA" id="ARBA00037278"/>
    </source>
</evidence>
<feature type="signal peptide" evidence="11">
    <location>
        <begin position="1"/>
        <end position="37"/>
    </location>
</feature>
<proteinExistence type="inferred from homology"/>
<dbReference type="SUPFAM" id="SSF49313">
    <property type="entry name" value="Cadherin-like"/>
    <property type="match status" value="1"/>
</dbReference>
<feature type="compositionally biased region" description="Low complexity" evidence="10">
    <location>
        <begin position="34"/>
        <end position="54"/>
    </location>
</feature>
<keyword evidence="2" id="KW-0677">Repeat</keyword>
<evidence type="ECO:0000256" key="3">
    <source>
        <dbReference type="ARBA" id="ARBA00022801"/>
    </source>
</evidence>
<comment type="similarity">
    <text evidence="1 9">Belongs to the glycosyl hydrolase 28 family.</text>
</comment>
<keyword evidence="4" id="KW-0325">Glycoprotein</keyword>
<evidence type="ECO:0000256" key="2">
    <source>
        <dbReference type="ARBA" id="ARBA00022737"/>
    </source>
</evidence>
<evidence type="ECO:0000256" key="9">
    <source>
        <dbReference type="RuleBase" id="RU361169"/>
    </source>
</evidence>
<evidence type="ECO:0000256" key="6">
    <source>
        <dbReference type="ARBA" id="ARBA00023295"/>
    </source>
</evidence>
<reference evidence="12 13" key="1">
    <citation type="submission" date="2021-08" db="EMBL/GenBank/DDBJ databases">
        <authorList>
            <person name="Ping M."/>
        </authorList>
    </citation>
    <scope>NUCLEOTIDE SEQUENCE [LARGE SCALE GENOMIC DNA]</scope>
    <source>
        <strain evidence="12 13">MG28</strain>
    </source>
</reference>
<dbReference type="InterPro" id="IPR011050">
    <property type="entry name" value="Pectin_lyase_fold/virulence"/>
</dbReference>
<keyword evidence="5" id="KW-0119">Carbohydrate metabolism</keyword>
<evidence type="ECO:0000313" key="13">
    <source>
        <dbReference type="Proteomes" id="UP000827138"/>
    </source>
</evidence>
<gene>
    <name evidence="12" type="ORF">K1J60_10095</name>
</gene>
<dbReference type="InterPro" id="IPR013783">
    <property type="entry name" value="Ig-like_fold"/>
</dbReference>
<sequence length="611" mass="65779">MNETQGPGLSRRTLLQTAGAAAAAYTLLGTATGTASADTGTASADTGTASAADGPRTDRLVVHPVPTGLPLNTSFSVKARTPDGEWQPVPVIRARTKTINEKTGAGVVRSSSVANLDFRGTVEVQVTSSKGAIPSARIRPLSYDIAHEVSGDTVTFSLTEPRNLSIELGDADAGAFDLYDNLQLHANPIEKWRPEEDDPDVIYFGPGIHTVPDNVVKVPSGKTVYLAGGAVLKARVEFSHVENARLLGRGIIYDSDAATLVAFSKNIEIDGILALNPKTGYSCTIGQSQQVTVRNLHSYSFGQWGDGIDVFSSEDVLIEGVFMRNSDDCIAIYAHRWDYYGDCRNITVRDSTLWADVAHPVNMGTHGNPEKPETIENIVFSGIDVLQHREPQVLYQGCFALNPGDSNLIRNVRIQDVRVEDFTWGQLLNMRVMANRYNASPGRGIEDVYVRNLTYNGTHASMAILTGYDADRPIKNLTFQNLSVNGTVVHDKMKKPGWYLTTDMVPMFANEHVKNLRFLDADTAAATTAPEITSAGEVTAVAKRVFNHLVTASGLPTSFAAEGLPGGLSFDTRTGLISGVPFRPGSWTVTVSATNSAGTATQSLTLTVRHP</sequence>
<dbReference type="Pfam" id="PF00295">
    <property type="entry name" value="Glyco_hydro_28"/>
    <property type="match status" value="1"/>
</dbReference>
<dbReference type="InterPro" id="IPR015919">
    <property type="entry name" value="Cadherin-like_sf"/>
</dbReference>
<keyword evidence="3 9" id="KW-0378">Hydrolase</keyword>
<dbReference type="Proteomes" id="UP000827138">
    <property type="component" value="Chromosome"/>
</dbReference>
<evidence type="ECO:0000256" key="11">
    <source>
        <dbReference type="SAM" id="SignalP"/>
    </source>
</evidence>
<dbReference type="PANTHER" id="PTHR31736">
    <property type="match status" value="1"/>
</dbReference>
<evidence type="ECO:0000256" key="1">
    <source>
        <dbReference type="ARBA" id="ARBA00008834"/>
    </source>
</evidence>
<comment type="function">
    <text evidence="8">Pectinolytic enzyme involved in the degradation of xylogalacturonan (xga), a galacturonan backbone heavily substituted with xylose, and which is one important component of the hairy regions of pectin. Activity requires a galacturonic acid backbone substituted with xylose.</text>
</comment>
<evidence type="ECO:0000256" key="4">
    <source>
        <dbReference type="ARBA" id="ARBA00023180"/>
    </source>
</evidence>
<dbReference type="Pfam" id="PF05345">
    <property type="entry name" value="He_PIG"/>
    <property type="match status" value="1"/>
</dbReference>
<dbReference type="Gene3D" id="2.160.20.10">
    <property type="entry name" value="Single-stranded right-handed beta-helix, Pectin lyase-like"/>
    <property type="match status" value="1"/>
</dbReference>
<keyword evidence="13" id="KW-1185">Reference proteome</keyword>
<evidence type="ECO:0000256" key="5">
    <source>
        <dbReference type="ARBA" id="ARBA00023277"/>
    </source>
</evidence>
<feature type="chain" id="PRO_5046013125" evidence="11">
    <location>
        <begin position="38"/>
        <end position="611"/>
    </location>
</feature>
<evidence type="ECO:0000256" key="10">
    <source>
        <dbReference type="SAM" id="MobiDB-lite"/>
    </source>
</evidence>
<feature type="region of interest" description="Disordered" evidence="10">
    <location>
        <begin position="34"/>
        <end position="58"/>
    </location>
</feature>
<keyword evidence="11" id="KW-0732">Signal</keyword>
<accession>A0ABX8XMX5</accession>
<dbReference type="PANTHER" id="PTHR31736:SF9">
    <property type="entry name" value="ENDO-XYLOGALACTURONAN HYDROLASE A-RELATED"/>
    <property type="match status" value="1"/>
</dbReference>
<dbReference type="InterPro" id="IPR012334">
    <property type="entry name" value="Pectin_lyas_fold"/>
</dbReference>
<dbReference type="InterPro" id="IPR006311">
    <property type="entry name" value="TAT_signal"/>
</dbReference>
<name>A0ABX8XMX5_9ACTN</name>
<keyword evidence="6 9" id="KW-0326">Glycosidase</keyword>
<keyword evidence="7" id="KW-0624">Polysaccharide degradation</keyword>